<dbReference type="GO" id="GO:0050116">
    <property type="term" value="F:N,N-dimethylformamidase activity"/>
    <property type="evidence" value="ECO:0007669"/>
    <property type="project" value="UniProtKB-EC"/>
</dbReference>
<accession>A0A0B8ZE00</accession>
<dbReference type="Pfam" id="PF26354">
    <property type="entry name" value="DMF_alpha"/>
    <property type="match status" value="1"/>
</dbReference>
<reference evidence="2 3" key="1">
    <citation type="submission" date="2014-10" db="EMBL/GenBank/DDBJ databases">
        <title>Draft genome sequence of Novosphingobium subterraneum DSM 12447.</title>
        <authorList>
            <person name="Gan H.M."/>
            <person name="Gan H.Y."/>
            <person name="Savka M.A."/>
        </authorList>
    </citation>
    <scope>NUCLEOTIDE SEQUENCE [LARGE SCALE GENOMIC DNA]</scope>
    <source>
        <strain evidence="2 3">DSM 12447</strain>
    </source>
</reference>
<dbReference type="InterPro" id="IPR058713">
    <property type="entry name" value="DMF_alpha_dom"/>
</dbReference>
<name>A0A0B8ZE00_9SPHN</name>
<feature type="domain" description="N,N-dimethylformamidase alpha subunit" evidence="1">
    <location>
        <begin position="17"/>
        <end position="118"/>
    </location>
</feature>
<keyword evidence="3" id="KW-1185">Reference proteome</keyword>
<proteinExistence type="predicted"/>
<comment type="caution">
    <text evidence="2">The sequence shown here is derived from an EMBL/GenBank/DDBJ whole genome shotgun (WGS) entry which is preliminary data.</text>
</comment>
<organism evidence="2 3">
    <name type="scientific">Novosphingobium subterraneum</name>
    <dbReference type="NCBI Taxonomy" id="48936"/>
    <lineage>
        <taxon>Bacteria</taxon>
        <taxon>Pseudomonadati</taxon>
        <taxon>Pseudomonadota</taxon>
        <taxon>Alphaproteobacteria</taxon>
        <taxon>Sphingomonadales</taxon>
        <taxon>Sphingomonadaceae</taxon>
        <taxon>Novosphingobium</taxon>
    </lineage>
</organism>
<dbReference type="Proteomes" id="UP000031338">
    <property type="component" value="Unassembled WGS sequence"/>
</dbReference>
<dbReference type="STRING" id="48936.NJ75_03031"/>
<dbReference type="PATRIC" id="fig|48936.3.peg.3043"/>
<sequence>MQYPQAIRDRQADYVFMFDRRLAQKLATTITERMIEEHRRKPLGQHSDALERVLNFFRRGGLAGKVGIFQPDPARPVYRLIRFPGVRGGSATIIDGEPATSLAEAHHAAFLQRIADLNAQLAGDEA</sequence>
<dbReference type="AlphaFoldDB" id="A0A0B8ZE00"/>
<dbReference type="EC" id="3.5.1.56" evidence="2"/>
<dbReference type="RefSeq" id="WP_062780514.1">
    <property type="nucleotide sequence ID" value="NZ_JRVC01000015.1"/>
</dbReference>
<evidence type="ECO:0000313" key="2">
    <source>
        <dbReference type="EMBL" id="KHS44453.1"/>
    </source>
</evidence>
<gene>
    <name evidence="2" type="primary">dmfA1</name>
    <name evidence="2" type="ORF">NJ75_03031</name>
</gene>
<protein>
    <submittedName>
        <fullName evidence="2">N,N-dimethylformamidase alpha subunit</fullName>
        <ecNumber evidence="2">3.5.1.56</ecNumber>
    </submittedName>
</protein>
<evidence type="ECO:0000313" key="3">
    <source>
        <dbReference type="Proteomes" id="UP000031338"/>
    </source>
</evidence>
<dbReference type="EMBL" id="JRVC01000015">
    <property type="protein sequence ID" value="KHS44453.1"/>
    <property type="molecule type" value="Genomic_DNA"/>
</dbReference>
<evidence type="ECO:0000259" key="1">
    <source>
        <dbReference type="Pfam" id="PF26354"/>
    </source>
</evidence>
<keyword evidence="2" id="KW-0378">Hydrolase</keyword>